<dbReference type="Proteomes" id="UP000254465">
    <property type="component" value="Unassembled WGS sequence"/>
</dbReference>
<dbReference type="InterPro" id="IPR041140">
    <property type="entry name" value="DarA_N"/>
</dbReference>
<organism evidence="3 4">
    <name type="scientific">Avibacterium paragallinarum</name>
    <name type="common">Haemophilus gallinarum</name>
    <dbReference type="NCBI Taxonomy" id="728"/>
    <lineage>
        <taxon>Bacteria</taxon>
        <taxon>Pseudomonadati</taxon>
        <taxon>Pseudomonadota</taxon>
        <taxon>Gammaproteobacteria</taxon>
        <taxon>Pasteurellales</taxon>
        <taxon>Pasteurellaceae</taxon>
        <taxon>Avibacterium</taxon>
    </lineage>
</organism>
<dbReference type="AlphaFoldDB" id="A0A377IUK9"/>
<dbReference type="EMBL" id="UGHK01000003">
    <property type="protein sequence ID" value="STO91902.1"/>
    <property type="molecule type" value="Genomic_DNA"/>
</dbReference>
<name>A0A377IUK9_AVIPA</name>
<feature type="domain" description="Defence against restriction A N-terminal" evidence="2">
    <location>
        <begin position="4"/>
        <end position="103"/>
    </location>
</feature>
<gene>
    <name evidence="3" type="ORF">NCTC11296_03032</name>
</gene>
<evidence type="ECO:0000259" key="2">
    <source>
        <dbReference type="Pfam" id="PF18788"/>
    </source>
</evidence>
<keyword evidence="1" id="KW-0175">Coiled coil</keyword>
<evidence type="ECO:0000313" key="4">
    <source>
        <dbReference type="Proteomes" id="UP000254465"/>
    </source>
</evidence>
<accession>A0A377IUK9</accession>
<proteinExistence type="predicted"/>
<sequence length="156" mass="17536">MIVFDFEKMNGKDDKSTKDVIKYFTKAGIEVASSELSAIKRTSGISYKELALGFADSQQVIFQIKQTGDIFKVKINGKEMPIKNQQNIDQAIQEIIAKLDKGRLDFQKKLARTKVALPPKIKSTITSEEATLTQREQELDELIANADKTLNELQAK</sequence>
<dbReference type="Pfam" id="PF18788">
    <property type="entry name" value="DarA_N"/>
    <property type="match status" value="1"/>
</dbReference>
<evidence type="ECO:0000256" key="1">
    <source>
        <dbReference type="SAM" id="Coils"/>
    </source>
</evidence>
<reference evidence="3 4" key="1">
    <citation type="submission" date="2018-06" db="EMBL/GenBank/DDBJ databases">
        <authorList>
            <consortium name="Pathogen Informatics"/>
            <person name="Doyle S."/>
        </authorList>
    </citation>
    <scope>NUCLEOTIDE SEQUENCE [LARGE SCALE GENOMIC DNA]</scope>
    <source>
        <strain evidence="3 4">NCTC11296</strain>
    </source>
</reference>
<feature type="coiled-coil region" evidence="1">
    <location>
        <begin position="125"/>
        <end position="156"/>
    </location>
</feature>
<protein>
    <recommendedName>
        <fullName evidence="2">Defence against restriction A N-terminal domain-containing protein</fullName>
    </recommendedName>
</protein>
<evidence type="ECO:0000313" key="3">
    <source>
        <dbReference type="EMBL" id="STO91902.1"/>
    </source>
</evidence>
<dbReference type="RefSeq" id="WP_017807172.1">
    <property type="nucleotide sequence ID" value="NZ_PQVK01000006.1"/>
</dbReference>